<dbReference type="Pfam" id="PF03481">
    <property type="entry name" value="Sua5_C"/>
    <property type="match status" value="1"/>
</dbReference>
<feature type="binding site" evidence="14">
    <location>
        <position position="135"/>
    </location>
    <ligand>
        <name>ATP</name>
        <dbReference type="ChEBI" id="CHEBI:30616"/>
    </ligand>
</feature>
<comment type="catalytic activity">
    <reaction evidence="12 13">
        <text>L-threonine + hydrogencarbonate + ATP = L-threonylcarbamoyladenylate + diphosphate + H2O</text>
        <dbReference type="Rhea" id="RHEA:36407"/>
        <dbReference type="ChEBI" id="CHEBI:15377"/>
        <dbReference type="ChEBI" id="CHEBI:17544"/>
        <dbReference type="ChEBI" id="CHEBI:30616"/>
        <dbReference type="ChEBI" id="CHEBI:33019"/>
        <dbReference type="ChEBI" id="CHEBI:57926"/>
        <dbReference type="ChEBI" id="CHEBI:73682"/>
        <dbReference type="EC" id="2.7.7.87"/>
    </reaction>
</comment>
<keyword evidence="7 13" id="KW-0819">tRNA processing</keyword>
<feature type="binding site" evidence="14">
    <location>
        <position position="133"/>
    </location>
    <ligand>
        <name>L-threonine</name>
        <dbReference type="ChEBI" id="CHEBI:57926"/>
    </ligand>
</feature>
<gene>
    <name evidence="16" type="ORF">SAMN05216586_102263</name>
</gene>
<feature type="domain" description="YrdC-like" evidence="15">
    <location>
        <begin position="5"/>
        <end position="192"/>
    </location>
</feature>
<feature type="binding site" evidence="14">
    <location>
        <position position="27"/>
    </location>
    <ligand>
        <name>L-threonine</name>
        <dbReference type="ChEBI" id="CHEBI:57926"/>
    </ligand>
</feature>
<evidence type="ECO:0000256" key="5">
    <source>
        <dbReference type="ARBA" id="ARBA00022490"/>
    </source>
</evidence>
<accession>A0AAQ1JP96</accession>
<dbReference type="GO" id="GO:0008033">
    <property type="term" value="P:tRNA processing"/>
    <property type="evidence" value="ECO:0007669"/>
    <property type="project" value="UniProtKB-KW"/>
</dbReference>
<dbReference type="InterPro" id="IPR017945">
    <property type="entry name" value="DHBP_synth_RibB-like_a/b_dom"/>
</dbReference>
<comment type="similarity">
    <text evidence="2 13">Belongs to the SUA5 family.</text>
</comment>
<dbReference type="InterPro" id="IPR010923">
    <property type="entry name" value="T(6)A37_SUA5"/>
</dbReference>
<evidence type="ECO:0000256" key="1">
    <source>
        <dbReference type="ARBA" id="ARBA00004496"/>
    </source>
</evidence>
<evidence type="ECO:0000256" key="11">
    <source>
        <dbReference type="ARBA" id="ARBA00029774"/>
    </source>
</evidence>
<feature type="binding site" evidence="14">
    <location>
        <position position="113"/>
    </location>
    <ligand>
        <name>L-threonine</name>
        <dbReference type="ChEBI" id="CHEBI:57926"/>
    </ligand>
</feature>
<dbReference type="InterPro" id="IPR038385">
    <property type="entry name" value="Sua5/YwlC_C"/>
</dbReference>
<evidence type="ECO:0000256" key="9">
    <source>
        <dbReference type="ARBA" id="ARBA00022741"/>
    </source>
</evidence>
<comment type="caution">
    <text evidence="16">The sequence shown here is derived from an EMBL/GenBank/DDBJ whole genome shotgun (WGS) entry which is preliminary data.</text>
</comment>
<feature type="binding site" evidence="14">
    <location>
        <position position="54"/>
    </location>
    <ligand>
        <name>ATP</name>
        <dbReference type="ChEBI" id="CHEBI:30616"/>
    </ligand>
</feature>
<name>A0AAQ1JP96_9GAMM</name>
<feature type="binding site" evidence="14">
    <location>
        <position position="222"/>
    </location>
    <ligand>
        <name>ATP</name>
        <dbReference type="ChEBI" id="CHEBI:30616"/>
    </ligand>
</feature>
<evidence type="ECO:0000256" key="10">
    <source>
        <dbReference type="ARBA" id="ARBA00022840"/>
    </source>
</evidence>
<dbReference type="GO" id="GO:0006450">
    <property type="term" value="P:regulation of translational fidelity"/>
    <property type="evidence" value="ECO:0007669"/>
    <property type="project" value="TreeGrafter"/>
</dbReference>
<dbReference type="PANTHER" id="PTHR17490:SF16">
    <property type="entry name" value="THREONYLCARBAMOYL-AMP SYNTHASE"/>
    <property type="match status" value="1"/>
</dbReference>
<dbReference type="Gene3D" id="3.90.870.10">
    <property type="entry name" value="DHBP synthase"/>
    <property type="match status" value="1"/>
</dbReference>
<feature type="binding site" evidence="14">
    <location>
        <position position="188"/>
    </location>
    <ligand>
        <name>ATP</name>
        <dbReference type="ChEBI" id="CHEBI:30616"/>
    </ligand>
</feature>
<feature type="binding site" evidence="14">
    <location>
        <position position="173"/>
    </location>
    <ligand>
        <name>L-threonine</name>
        <dbReference type="ChEBI" id="CHEBI:57926"/>
    </ligand>
</feature>
<dbReference type="PANTHER" id="PTHR17490">
    <property type="entry name" value="SUA5"/>
    <property type="match status" value="1"/>
</dbReference>
<comment type="function">
    <text evidence="13">Required for the formation of a threonylcarbamoyl group on adenosine at position 37 (t(6)A37) in tRNAs that read codons beginning with adenine.</text>
</comment>
<dbReference type="Pfam" id="PF01300">
    <property type="entry name" value="Sua5_yciO_yrdC"/>
    <property type="match status" value="1"/>
</dbReference>
<feature type="binding site" evidence="14">
    <location>
        <position position="59"/>
    </location>
    <ligand>
        <name>ATP</name>
        <dbReference type="ChEBI" id="CHEBI:30616"/>
    </ligand>
</feature>
<dbReference type="PROSITE" id="PS51163">
    <property type="entry name" value="YRDC"/>
    <property type="match status" value="1"/>
</dbReference>
<dbReference type="AlphaFoldDB" id="A0AAQ1JP96"/>
<dbReference type="GO" id="GO:0003725">
    <property type="term" value="F:double-stranded RNA binding"/>
    <property type="evidence" value="ECO:0007669"/>
    <property type="project" value="UniProtKB-UniRule"/>
</dbReference>
<feature type="binding site" evidence="14">
    <location>
        <position position="50"/>
    </location>
    <ligand>
        <name>ATP</name>
        <dbReference type="ChEBI" id="CHEBI:30616"/>
    </ligand>
</feature>
<sequence length="314" mass="33418">MPRITENLNDCAVRLRAGQLVVMPTETVYGLAADARQDTAVQQVFALKGRPGNNPLIVHLENAAQATEWASVVPTAARELMAAFWPGPLTLVLPARDEVSRLVTAGQDSVALRVPAHPTARALLSAFGGALVAPSANRYMSISPTCAAHVAQQFADSDLLILDGGSCQVGLESTIVSVLPGDRPRLLRTGMLGQPALEAVLGQPLADRDGGPRAPGQHHRHYAPTTTTLTFRETPTEALGSADCGWLWCANAQPTHGPALDLGTDPHVYAANLYAALYELDALDLTRLYIQLPPSDAAWAAVHDRLARASQRLN</sequence>
<dbReference type="Proteomes" id="UP000243518">
    <property type="component" value="Unassembled WGS sequence"/>
</dbReference>
<reference evidence="16 17" key="1">
    <citation type="submission" date="2016-10" db="EMBL/GenBank/DDBJ databases">
        <authorList>
            <person name="Varghese N."/>
            <person name="Submissions S."/>
        </authorList>
    </citation>
    <scope>NUCLEOTIDE SEQUENCE [LARGE SCALE GENOMIC DNA]</scope>
    <source>
        <strain evidence="16 17">CECT 8317</strain>
    </source>
</reference>
<evidence type="ECO:0000256" key="2">
    <source>
        <dbReference type="ARBA" id="ARBA00007663"/>
    </source>
</evidence>
<evidence type="ECO:0000256" key="3">
    <source>
        <dbReference type="ARBA" id="ARBA00012584"/>
    </source>
</evidence>
<dbReference type="Gene3D" id="3.40.50.11030">
    <property type="entry name" value="Threonylcarbamoyl-AMP synthase, C-terminal domain"/>
    <property type="match status" value="1"/>
</dbReference>
<dbReference type="EC" id="2.7.7.87" evidence="3 13"/>
<dbReference type="PIRSF" id="PIRSF004930">
    <property type="entry name" value="Tln_factor_SUA5"/>
    <property type="match status" value="1"/>
</dbReference>
<keyword evidence="10 13" id="KW-0067">ATP-binding</keyword>
<keyword evidence="9 13" id="KW-0547">Nucleotide-binding</keyword>
<evidence type="ECO:0000256" key="8">
    <source>
        <dbReference type="ARBA" id="ARBA00022695"/>
    </source>
</evidence>
<keyword evidence="5 13" id="KW-0963">Cytoplasm</keyword>
<dbReference type="NCBIfam" id="TIGR00057">
    <property type="entry name" value="L-threonylcarbamoyladenylate synthase"/>
    <property type="match status" value="1"/>
</dbReference>
<dbReference type="RefSeq" id="WP_088274170.1">
    <property type="nucleotide sequence ID" value="NZ_FNVE01000002.1"/>
</dbReference>
<evidence type="ECO:0000256" key="4">
    <source>
        <dbReference type="ARBA" id="ARBA00015492"/>
    </source>
</evidence>
<evidence type="ECO:0000256" key="7">
    <source>
        <dbReference type="ARBA" id="ARBA00022694"/>
    </source>
</evidence>
<evidence type="ECO:0000313" key="17">
    <source>
        <dbReference type="Proteomes" id="UP000243518"/>
    </source>
</evidence>
<proteinExistence type="inferred from homology"/>
<dbReference type="GO" id="GO:0005737">
    <property type="term" value="C:cytoplasm"/>
    <property type="evidence" value="ECO:0007669"/>
    <property type="project" value="UniProtKB-SubCell"/>
</dbReference>
<evidence type="ECO:0000256" key="6">
    <source>
        <dbReference type="ARBA" id="ARBA00022679"/>
    </source>
</evidence>
<evidence type="ECO:0000256" key="14">
    <source>
        <dbReference type="PIRSR" id="PIRSR004930-1"/>
    </source>
</evidence>
<organism evidence="16 17">
    <name type="scientific">Halopseudomonas aestusnigri</name>
    <dbReference type="NCBI Taxonomy" id="857252"/>
    <lineage>
        <taxon>Bacteria</taxon>
        <taxon>Pseudomonadati</taxon>
        <taxon>Pseudomonadota</taxon>
        <taxon>Gammaproteobacteria</taxon>
        <taxon>Pseudomonadales</taxon>
        <taxon>Pseudomonadaceae</taxon>
        <taxon>Halopseudomonas</taxon>
    </lineage>
</organism>
<protein>
    <recommendedName>
        <fullName evidence="4 13">Threonylcarbamoyl-AMP synthase</fullName>
        <shortName evidence="13">TC-AMP synthase</shortName>
        <ecNumber evidence="3 13">2.7.7.87</ecNumber>
    </recommendedName>
    <alternativeName>
        <fullName evidence="11 13">L-threonylcarbamoyladenylate synthase</fullName>
    </alternativeName>
</protein>
<evidence type="ECO:0000256" key="12">
    <source>
        <dbReference type="ARBA" id="ARBA00048366"/>
    </source>
</evidence>
<evidence type="ECO:0000313" key="16">
    <source>
        <dbReference type="EMBL" id="SEF90828.1"/>
    </source>
</evidence>
<keyword evidence="8 13" id="KW-0548">Nucleotidyltransferase</keyword>
<comment type="subcellular location">
    <subcellularLocation>
        <location evidence="1 13">Cytoplasm</location>
    </subcellularLocation>
</comment>
<dbReference type="GO" id="GO:0000049">
    <property type="term" value="F:tRNA binding"/>
    <property type="evidence" value="ECO:0007669"/>
    <property type="project" value="TreeGrafter"/>
</dbReference>
<dbReference type="GO" id="GO:0005524">
    <property type="term" value="F:ATP binding"/>
    <property type="evidence" value="ECO:0007669"/>
    <property type="project" value="UniProtKB-UniRule"/>
</dbReference>
<keyword evidence="6 13" id="KW-0808">Transferase</keyword>
<evidence type="ECO:0000256" key="13">
    <source>
        <dbReference type="PIRNR" id="PIRNR004930"/>
    </source>
</evidence>
<feature type="binding site" evidence="14">
    <location>
        <position position="143"/>
    </location>
    <ligand>
        <name>ATP</name>
        <dbReference type="ChEBI" id="CHEBI:30616"/>
    </ligand>
</feature>
<dbReference type="InterPro" id="IPR006070">
    <property type="entry name" value="Sua5-like_dom"/>
</dbReference>
<evidence type="ECO:0000259" key="15">
    <source>
        <dbReference type="PROSITE" id="PS51163"/>
    </source>
</evidence>
<keyword evidence="17" id="KW-1185">Reference proteome</keyword>
<dbReference type="GO" id="GO:0061710">
    <property type="term" value="F:L-threonylcarbamoyladenylate synthase"/>
    <property type="evidence" value="ECO:0007669"/>
    <property type="project" value="UniProtKB-EC"/>
</dbReference>
<dbReference type="InterPro" id="IPR005145">
    <property type="entry name" value="Sua5_C"/>
</dbReference>
<dbReference type="InterPro" id="IPR050156">
    <property type="entry name" value="TC-AMP_synthase_SUA5"/>
</dbReference>
<dbReference type="SUPFAM" id="SSF55821">
    <property type="entry name" value="YrdC/RibB"/>
    <property type="match status" value="1"/>
</dbReference>
<dbReference type="EMBL" id="FNVE01000002">
    <property type="protein sequence ID" value="SEF90828.1"/>
    <property type="molecule type" value="Genomic_DNA"/>
</dbReference>